<keyword evidence="2 3" id="KW-0040">ANK repeat</keyword>
<comment type="caution">
    <text evidence="6">The sequence shown here is derived from an EMBL/GenBank/DDBJ whole genome shotgun (WGS) entry which is preliminary data.</text>
</comment>
<organism evidence="6 7">
    <name type="scientific">Penicillium egyptiacum</name>
    <dbReference type="NCBI Taxonomy" id="1303716"/>
    <lineage>
        <taxon>Eukaryota</taxon>
        <taxon>Fungi</taxon>
        <taxon>Dikarya</taxon>
        <taxon>Ascomycota</taxon>
        <taxon>Pezizomycotina</taxon>
        <taxon>Eurotiomycetes</taxon>
        <taxon>Eurotiomycetidae</taxon>
        <taxon>Eurotiales</taxon>
        <taxon>Aspergillaceae</taxon>
        <taxon>Penicillium</taxon>
    </lineage>
</organism>
<feature type="region of interest" description="Disordered" evidence="5">
    <location>
        <begin position="1080"/>
        <end position="1144"/>
    </location>
</feature>
<feature type="repeat" description="ANK" evidence="3">
    <location>
        <begin position="925"/>
        <end position="957"/>
    </location>
</feature>
<reference evidence="6" key="1">
    <citation type="submission" date="2021-07" db="EMBL/GenBank/DDBJ databases">
        <authorList>
            <person name="Branca A.L. A."/>
        </authorList>
    </citation>
    <scope>NUCLEOTIDE SEQUENCE</scope>
</reference>
<feature type="repeat" description="ANK" evidence="3">
    <location>
        <begin position="688"/>
        <end position="720"/>
    </location>
</feature>
<evidence type="ECO:0000256" key="4">
    <source>
        <dbReference type="SAM" id="Coils"/>
    </source>
</evidence>
<dbReference type="PANTHER" id="PTHR24198:SF165">
    <property type="entry name" value="ANKYRIN REPEAT-CONTAINING PROTEIN-RELATED"/>
    <property type="match status" value="1"/>
</dbReference>
<name>A0A9W4K7A7_9EURO</name>
<keyword evidence="4" id="KW-0175">Coiled coil</keyword>
<gene>
    <name evidence="6" type="ORF">PEGY_LOCUS471</name>
</gene>
<feature type="compositionally biased region" description="Acidic residues" evidence="5">
    <location>
        <begin position="1117"/>
        <end position="1130"/>
    </location>
</feature>
<dbReference type="Proteomes" id="UP001154252">
    <property type="component" value="Unassembled WGS sequence"/>
</dbReference>
<feature type="repeat" description="ANK" evidence="3">
    <location>
        <begin position="791"/>
        <end position="823"/>
    </location>
</feature>
<dbReference type="PROSITE" id="PS50088">
    <property type="entry name" value="ANK_REPEAT"/>
    <property type="match status" value="11"/>
</dbReference>
<feature type="repeat" description="ANK" evidence="3">
    <location>
        <begin position="888"/>
        <end position="920"/>
    </location>
</feature>
<evidence type="ECO:0000313" key="6">
    <source>
        <dbReference type="EMBL" id="CAG8885645.1"/>
    </source>
</evidence>
<dbReference type="PRINTS" id="PR01415">
    <property type="entry name" value="ANKYRIN"/>
</dbReference>
<evidence type="ECO:0008006" key="8">
    <source>
        <dbReference type="Google" id="ProtNLM"/>
    </source>
</evidence>
<feature type="repeat" description="ANK" evidence="3">
    <location>
        <begin position="958"/>
        <end position="990"/>
    </location>
</feature>
<dbReference type="OrthoDB" id="20872at2759"/>
<feature type="repeat" description="ANK" evidence="3">
    <location>
        <begin position="855"/>
        <end position="887"/>
    </location>
</feature>
<dbReference type="SMART" id="SM00248">
    <property type="entry name" value="ANK"/>
    <property type="match status" value="16"/>
</dbReference>
<dbReference type="InterPro" id="IPR002110">
    <property type="entry name" value="Ankyrin_rpt"/>
</dbReference>
<feature type="coiled-coil region" evidence="4">
    <location>
        <begin position="246"/>
        <end position="289"/>
    </location>
</feature>
<feature type="repeat" description="ANK" evidence="3">
    <location>
        <begin position="525"/>
        <end position="557"/>
    </location>
</feature>
<dbReference type="Gene3D" id="1.25.40.20">
    <property type="entry name" value="Ankyrin repeat-containing domain"/>
    <property type="match status" value="7"/>
</dbReference>
<keyword evidence="7" id="KW-1185">Reference proteome</keyword>
<evidence type="ECO:0000256" key="2">
    <source>
        <dbReference type="ARBA" id="ARBA00023043"/>
    </source>
</evidence>
<dbReference type="EMBL" id="CAJVRC010000835">
    <property type="protein sequence ID" value="CAG8885645.1"/>
    <property type="molecule type" value="Genomic_DNA"/>
</dbReference>
<feature type="repeat" description="ANK" evidence="3">
    <location>
        <begin position="1024"/>
        <end position="1056"/>
    </location>
</feature>
<keyword evidence="1" id="KW-0677">Repeat</keyword>
<evidence type="ECO:0000313" key="7">
    <source>
        <dbReference type="Proteomes" id="UP001154252"/>
    </source>
</evidence>
<dbReference type="Pfam" id="PF00023">
    <property type="entry name" value="Ank"/>
    <property type="match status" value="1"/>
</dbReference>
<accession>A0A9W4K7A7</accession>
<dbReference type="Pfam" id="PF12796">
    <property type="entry name" value="Ank_2"/>
    <property type="match status" value="5"/>
</dbReference>
<evidence type="ECO:0000256" key="1">
    <source>
        <dbReference type="ARBA" id="ARBA00022737"/>
    </source>
</evidence>
<evidence type="ECO:0000256" key="3">
    <source>
        <dbReference type="PROSITE-ProRule" id="PRU00023"/>
    </source>
</evidence>
<proteinExistence type="predicted"/>
<feature type="repeat" description="ANK" evidence="3">
    <location>
        <begin position="654"/>
        <end position="686"/>
    </location>
</feature>
<sequence>MDSNSEELLEAFRRATNELKLCPNRVWAVAGEDLPQLLPKLEGKGSHVDQNKHELCTFDFCEYSRRDFTAIQQRHECAHKRCTRLRYRFPRRILEQSARSGRSTVWNLTGNAMLKPPRPYMAVSHVWSDGTGTGAWQDGEVNECLYSFFRGIAEQFQCEGIWWDTLCIPREKTARTEAIRRIQSNYQDARITLVHDLFLRNWEWNPKTACFAILMSPWFSRGWTALELAKSPKVKVIFKGHYGPVIKDLDEEILAMEDENEEDEDERRRKRASQIIRNLRKEIRSLNELLTVLGPRYTSWPKDLSIISALLVDVEPDELQQNTYMRILNKIENISAGHLFHNAATMSTGFSWCSTSLFYMPLDNSPKAWLKITDNGIRGMWRIISVDETLEKNCLWNGSHPLVRRQLQDTLQKYPKQCRLLAECGTEQVRRALLVREMQEARGIDEPLRCQYVGALYVRQELKANKVDEVVIVHSNMHRVEKAEQSTSTPEGKKIEMLRRAVWRGDYATFEKLVGDASLNDPDELGRRPLHLAAERGHKRMVEDLVRYNVDLNVRCDNGQTALHRAAWGGSAAVVELLQDKIDEMARDKDRNTALHIAAKMGFASVAKLLIQKSTINMEGCNNLTALHFAAMSGYRSVTELLKDANFEAKDDKIGWTPLHCAADNGDQELVRLLIDYGADVNMKDDHVGWTPLHFAAINGHKGVVNLLLGKGARITANDNHDWTPRKFAEMNGHVEVVELLYSKDSKSADAISANGNCWTSLHCKAINNEKGIAKLLADNGADVYLKERDKSWTPLQFAIENGLVTAIRRLLEKDANVIANDGQTPVHLAALGGHEASARLLLDLGADKEARDSNGRTALHLAGLRGHEEVTRLLLEAGADKEAKDSFYRTPLHYAAEYGHEAVARMLLEAGADTEARDSTRDIKGQTSLHRAADRGHQEVVRILLEVSADKEAEDLYHRTPLHRAAKHGHEAVARILLEVGADKEAKDYFYYTPLHWAAKHGHEAVVRMLLEVDADKEARDSNGRTPLHYAAKHGHEAVSRMLLEVGTDKEAHIDEDTFARLCEFAYFRNYTPPTFRLIDGRTPSTKVTEKVKEKKKRKKNRSSLNWNDISMEPVPEPEPEPEPAEAEPETPPSEDAYDDREIPYKERSVWTGQLRDAFEQSLVVPNPQSTDLNYSFTPPENTGSWEDFTPVFLEQARLYVLADKYCIDSLCQLVLSKLHQTLKSFKLYDTGLNGIIELVRFVNRNAPPNYGDKIDGMRNLVTRYVVSVLGQVGESECFRELLAEGGPFVSDFWNTIWGIEGKSSA</sequence>
<dbReference type="InterPro" id="IPR036770">
    <property type="entry name" value="Ankyrin_rpt-contain_sf"/>
</dbReference>
<evidence type="ECO:0000256" key="5">
    <source>
        <dbReference type="SAM" id="MobiDB-lite"/>
    </source>
</evidence>
<feature type="repeat" description="ANK" evidence="3">
    <location>
        <begin position="822"/>
        <end position="854"/>
    </location>
</feature>
<dbReference type="SUPFAM" id="SSF48403">
    <property type="entry name" value="Ankyrin repeat"/>
    <property type="match status" value="2"/>
</dbReference>
<protein>
    <recommendedName>
        <fullName evidence="8">Heterokaryon incompatibility domain-containing protein</fullName>
    </recommendedName>
</protein>
<dbReference type="PANTHER" id="PTHR24198">
    <property type="entry name" value="ANKYRIN REPEAT AND PROTEIN KINASE DOMAIN-CONTAINING PROTEIN"/>
    <property type="match status" value="1"/>
</dbReference>
<dbReference type="PROSITE" id="PS50297">
    <property type="entry name" value="ANK_REP_REGION"/>
    <property type="match status" value="10"/>
</dbReference>
<feature type="repeat" description="ANK" evidence="3">
    <location>
        <begin position="991"/>
        <end position="1023"/>
    </location>
</feature>